<dbReference type="InterPro" id="IPR001810">
    <property type="entry name" value="F-box_dom"/>
</dbReference>
<dbReference type="SUPFAM" id="SSF81383">
    <property type="entry name" value="F-box domain"/>
    <property type="match status" value="1"/>
</dbReference>
<organism evidence="2 3">
    <name type="scientific">Pseudocercospora fijiensis (strain CIRAD86)</name>
    <name type="common">Black leaf streak disease fungus</name>
    <name type="synonym">Mycosphaerella fijiensis</name>
    <dbReference type="NCBI Taxonomy" id="383855"/>
    <lineage>
        <taxon>Eukaryota</taxon>
        <taxon>Fungi</taxon>
        <taxon>Dikarya</taxon>
        <taxon>Ascomycota</taxon>
        <taxon>Pezizomycotina</taxon>
        <taxon>Dothideomycetes</taxon>
        <taxon>Dothideomycetidae</taxon>
        <taxon>Mycosphaerellales</taxon>
        <taxon>Mycosphaerellaceae</taxon>
        <taxon>Pseudocercospora</taxon>
    </lineage>
</organism>
<dbReference type="GeneID" id="19332789"/>
<dbReference type="AlphaFoldDB" id="M3AQ29"/>
<reference evidence="2 3" key="1">
    <citation type="journal article" date="2012" name="PLoS Pathog.">
        <title>Diverse lifestyles and strategies of plant pathogenesis encoded in the genomes of eighteen Dothideomycetes fungi.</title>
        <authorList>
            <person name="Ohm R.A."/>
            <person name="Feau N."/>
            <person name="Henrissat B."/>
            <person name="Schoch C.L."/>
            <person name="Horwitz B.A."/>
            <person name="Barry K.W."/>
            <person name="Condon B.J."/>
            <person name="Copeland A.C."/>
            <person name="Dhillon B."/>
            <person name="Glaser F."/>
            <person name="Hesse C.N."/>
            <person name="Kosti I."/>
            <person name="LaButti K."/>
            <person name="Lindquist E.A."/>
            <person name="Lucas S."/>
            <person name="Salamov A.A."/>
            <person name="Bradshaw R.E."/>
            <person name="Ciuffetti L."/>
            <person name="Hamelin R.C."/>
            <person name="Kema G.H.J."/>
            <person name="Lawrence C."/>
            <person name="Scott J.A."/>
            <person name="Spatafora J.W."/>
            <person name="Turgeon B.G."/>
            <person name="de Wit P.J.G.M."/>
            <person name="Zhong S."/>
            <person name="Goodwin S.B."/>
            <person name="Grigoriev I.V."/>
        </authorList>
    </citation>
    <scope>NUCLEOTIDE SEQUENCE [LARGE SCALE GENOMIC DNA]</scope>
    <source>
        <strain evidence="2 3">CIRAD86</strain>
    </source>
</reference>
<feature type="domain" description="F-box" evidence="1">
    <location>
        <begin position="103"/>
        <end position="153"/>
    </location>
</feature>
<evidence type="ECO:0000313" key="3">
    <source>
        <dbReference type="Proteomes" id="UP000016932"/>
    </source>
</evidence>
<proteinExistence type="predicted"/>
<gene>
    <name evidence="2" type="ORF">MYCFIDRAFT_172403</name>
</gene>
<dbReference type="RefSeq" id="XP_007923886.1">
    <property type="nucleotide sequence ID" value="XM_007925695.1"/>
</dbReference>
<dbReference type="EMBL" id="KB446556">
    <property type="protein sequence ID" value="EME86706.1"/>
    <property type="molecule type" value="Genomic_DNA"/>
</dbReference>
<dbReference type="KEGG" id="pfj:MYCFIDRAFT_172403"/>
<keyword evidence="3" id="KW-1185">Reference proteome</keyword>
<dbReference type="Gene3D" id="1.20.1280.50">
    <property type="match status" value="1"/>
</dbReference>
<dbReference type="SMART" id="SM00256">
    <property type="entry name" value="FBOX"/>
    <property type="match status" value="1"/>
</dbReference>
<dbReference type="CDD" id="cd09917">
    <property type="entry name" value="F-box_SF"/>
    <property type="match status" value="1"/>
</dbReference>
<accession>M3AQ29</accession>
<evidence type="ECO:0000313" key="2">
    <source>
        <dbReference type="EMBL" id="EME86706.1"/>
    </source>
</evidence>
<evidence type="ECO:0000259" key="1">
    <source>
        <dbReference type="PROSITE" id="PS50181"/>
    </source>
</evidence>
<dbReference type="VEuPathDB" id="FungiDB:MYCFIDRAFT_172403"/>
<sequence>MLRFSKEDIPGRQRILFLPPQQIFRAARDFPSVAMNPALFKGGKPHASLRSFPTQRPSLTYRVNQNRYTRLLDRAPEKHETDVNMSSDSTAELLVAMKRTKLATRFLHLPNELQLATLSNLTAREIQRARRVCRHFNTLIQEPSNSNTLYTRAQNREYERLQADVSNFLNYSNITFIEALRRFSERRGIWSHEAHQRCILEVLVHLWMSQHEHVCAGMLPSFVATHLQRETAWMVAARLLDVHREALLLQPPMYVLPPMAQVCTYSAAARSRAWRMDVAQKALFHKVPSAPSPLLAIPLWPLTPLYYIDQGDHTRGFDFFLGICGQNSLAELLGVPELPAYCNGSFAYCARSQKTYDLVVEGRRKGGMSLVERVRVMEDMFLGTLGCIEERIWIGERLRYWATRLHYMQASPR</sequence>
<dbReference type="OrthoDB" id="3649935at2759"/>
<dbReference type="HOGENOM" id="CLU_665851_0_0_1"/>
<dbReference type="Proteomes" id="UP000016932">
    <property type="component" value="Unassembled WGS sequence"/>
</dbReference>
<name>M3AQ29_PSEFD</name>
<dbReference type="Pfam" id="PF12937">
    <property type="entry name" value="F-box-like"/>
    <property type="match status" value="1"/>
</dbReference>
<protein>
    <recommendedName>
        <fullName evidence="1">F-box domain-containing protein</fullName>
    </recommendedName>
</protein>
<dbReference type="PROSITE" id="PS50181">
    <property type="entry name" value="FBOX"/>
    <property type="match status" value="1"/>
</dbReference>
<dbReference type="InterPro" id="IPR036047">
    <property type="entry name" value="F-box-like_dom_sf"/>
</dbReference>